<dbReference type="STRING" id="272630.MexAM1_META1p0113"/>
<sequence length="179" mass="18853">MPGGSVMSDAARGQLHTRVHDDVVGHAPPGTEAPDIRLKPLLLTGLFIVVFAAVTIGGLRYYYNRQGLGPLVQTARMFPAPRLQQSPAADLAAMLRDQRAKLDGYAWIDHENGIARMPIEEAMRRLAERGNAAYAAPLQPERTPALGSRGGASSRVLSPGVGPGAVSTPVSTGPGIGVR</sequence>
<reference evidence="3 4" key="1">
    <citation type="journal article" date="2009" name="PLoS ONE">
        <title>Methylobacterium genome sequences: a reference blueprint to investigate microbial metabolism of C1 compounds from natural and industrial sources.</title>
        <authorList>
            <person name="Vuilleumier S."/>
            <person name="Chistoserdova L."/>
            <person name="Lee M.-C."/>
            <person name="Bringel F."/>
            <person name="Lajus A."/>
            <person name="Zhou Y."/>
            <person name="Gourion B."/>
            <person name="Barbe V."/>
            <person name="Chang J."/>
            <person name="Cruveiller S."/>
            <person name="Dossat C."/>
            <person name="Gillett W."/>
            <person name="Gruffaz C."/>
            <person name="Haugen E."/>
            <person name="Hourcade E."/>
            <person name="Levy R."/>
            <person name="Mangenot S."/>
            <person name="Muller E."/>
            <person name="Nadalig T."/>
            <person name="Pagni M."/>
            <person name="Penny C."/>
            <person name="Peyraud R."/>
            <person name="Robinson D.G."/>
            <person name="Roche D."/>
            <person name="Rouy Z."/>
            <person name="Saenampechek C."/>
            <person name="Salvignol G."/>
            <person name="Vallenet D."/>
            <person name="Wu Z."/>
            <person name="Marx C.J."/>
            <person name="Vorholt J.A."/>
            <person name="Olson M.V."/>
            <person name="Kaul R."/>
            <person name="Weissenbach J."/>
            <person name="Medigue C."/>
            <person name="Lidstrom M.E."/>
        </authorList>
    </citation>
    <scope>NUCLEOTIDE SEQUENCE [LARGE SCALE GENOMIC DNA]</scope>
    <source>
        <strain evidence="4">ATCC 14718 / DSM 1338 / JCM 2805 / NCIMB 9133 / AM1</strain>
    </source>
</reference>
<keyword evidence="2" id="KW-0472">Membrane</keyword>
<accession>C5APE4</accession>
<proteinExistence type="predicted"/>
<evidence type="ECO:0000256" key="1">
    <source>
        <dbReference type="SAM" id="MobiDB-lite"/>
    </source>
</evidence>
<dbReference type="AlphaFoldDB" id="C5APE4"/>
<feature type="region of interest" description="Disordered" evidence="1">
    <location>
        <begin position="137"/>
        <end position="179"/>
    </location>
</feature>
<dbReference type="eggNOG" id="ENOG5033DPP">
    <property type="taxonomic scope" value="Bacteria"/>
</dbReference>
<evidence type="ECO:0000313" key="3">
    <source>
        <dbReference type="EMBL" id="ACS38080.1"/>
    </source>
</evidence>
<dbReference type="HOGENOM" id="CLU_1501813_0_0_5"/>
<evidence type="ECO:0000313" key="4">
    <source>
        <dbReference type="Proteomes" id="UP000009081"/>
    </source>
</evidence>
<dbReference type="EMBL" id="CP001510">
    <property type="protein sequence ID" value="ACS38080.1"/>
    <property type="molecule type" value="Genomic_DNA"/>
</dbReference>
<organism evidence="3 4">
    <name type="scientific">Methylorubrum extorquens (strain ATCC 14718 / DSM 1338 / JCM 2805 / NCIMB 9133 / AM1)</name>
    <name type="common">Methylobacterium extorquens</name>
    <dbReference type="NCBI Taxonomy" id="272630"/>
    <lineage>
        <taxon>Bacteria</taxon>
        <taxon>Pseudomonadati</taxon>
        <taxon>Pseudomonadota</taxon>
        <taxon>Alphaproteobacteria</taxon>
        <taxon>Hyphomicrobiales</taxon>
        <taxon>Methylobacteriaceae</taxon>
        <taxon>Methylorubrum</taxon>
    </lineage>
</organism>
<keyword evidence="2" id="KW-0812">Transmembrane</keyword>
<dbReference type="Proteomes" id="UP000009081">
    <property type="component" value="Chromosome"/>
</dbReference>
<keyword evidence="2" id="KW-1133">Transmembrane helix</keyword>
<evidence type="ECO:0000256" key="2">
    <source>
        <dbReference type="SAM" id="Phobius"/>
    </source>
</evidence>
<gene>
    <name evidence="3" type="ordered locus">MexAM1_META1p0113</name>
</gene>
<dbReference type="KEGG" id="mea:Mex_1p0113"/>
<keyword evidence="4" id="KW-1185">Reference proteome</keyword>
<feature type="transmembrane region" description="Helical" evidence="2">
    <location>
        <begin position="41"/>
        <end position="63"/>
    </location>
</feature>
<protein>
    <submittedName>
        <fullName evidence="3">Uncharacterized protein</fullName>
    </submittedName>
</protein>
<name>C5APE4_METEA</name>